<evidence type="ECO:0000256" key="1">
    <source>
        <dbReference type="ARBA" id="ARBA00009437"/>
    </source>
</evidence>
<reference evidence="6 7" key="1">
    <citation type="submission" date="2019-09" db="EMBL/GenBank/DDBJ databases">
        <title>Nitrincola iocasae sp. nov., a bacterium isolated from the sediment collected at a cold seep field in South China Sea.</title>
        <authorList>
            <person name="Zhang H."/>
            <person name="Wang H."/>
            <person name="Li C."/>
        </authorList>
    </citation>
    <scope>NUCLEOTIDE SEQUENCE [LARGE SCALE GENOMIC DNA]</scope>
    <source>
        <strain evidence="6 7">KXZD1103</strain>
    </source>
</reference>
<gene>
    <name evidence="6" type="ORF">F5I99_02060</name>
</gene>
<keyword evidence="4" id="KW-0804">Transcription</keyword>
<dbReference type="AlphaFoldDB" id="A0A5J6LJI5"/>
<sequence length="347" mass="38706">MAALGETCNLNHAAEGLGISQPAVSKLLKELEEGVGVSLFERHARGVTPTVYGETLIRYSVDLLITMDNAFDEVNAIRQGLSGHVRIGTVLTPCADLIPETIDRIRASHPDLEVTIRTDSSEDLLSALRDGALDIVIARQQQAYTHLNFHYEPMYRKPLFHQPQYPKPVYPERPASDSLFFADAVYPDPVYPEPMFPEPVLVCARHAHPLITAGKRLTLADLLTKEWVLPPSGSVMRAEFEGMFRRNGMCLPNHIITAENLLIVTNLLEKNSMLTLLPEAVMGHYNKYGMMGQVPVEARLQRELGHSLEPYGLIHKGENILSPASRAVLELLRKAKNYNHQPLIQPV</sequence>
<evidence type="ECO:0000259" key="5">
    <source>
        <dbReference type="PROSITE" id="PS50931"/>
    </source>
</evidence>
<dbReference type="Pfam" id="PF03466">
    <property type="entry name" value="LysR_substrate"/>
    <property type="match status" value="2"/>
</dbReference>
<comment type="similarity">
    <text evidence="1">Belongs to the LysR transcriptional regulatory family.</text>
</comment>
<dbReference type="Pfam" id="PF00126">
    <property type="entry name" value="HTH_1"/>
    <property type="match status" value="1"/>
</dbReference>
<dbReference type="PROSITE" id="PS50931">
    <property type="entry name" value="HTH_LYSR"/>
    <property type="match status" value="1"/>
</dbReference>
<evidence type="ECO:0000256" key="4">
    <source>
        <dbReference type="ARBA" id="ARBA00023163"/>
    </source>
</evidence>
<dbReference type="InterPro" id="IPR005119">
    <property type="entry name" value="LysR_subst-bd"/>
</dbReference>
<keyword evidence="7" id="KW-1185">Reference proteome</keyword>
<dbReference type="PANTHER" id="PTHR30419:SF8">
    <property type="entry name" value="NITROGEN ASSIMILATION TRANSCRIPTIONAL ACTIVATOR-RELATED"/>
    <property type="match status" value="1"/>
</dbReference>
<dbReference type="GO" id="GO:0003677">
    <property type="term" value="F:DNA binding"/>
    <property type="evidence" value="ECO:0007669"/>
    <property type="project" value="UniProtKB-KW"/>
</dbReference>
<dbReference type="InterPro" id="IPR036390">
    <property type="entry name" value="WH_DNA-bd_sf"/>
</dbReference>
<evidence type="ECO:0000313" key="6">
    <source>
        <dbReference type="EMBL" id="QEW08462.1"/>
    </source>
</evidence>
<dbReference type="InterPro" id="IPR000847">
    <property type="entry name" value="LysR_HTH_N"/>
</dbReference>
<keyword evidence="3" id="KW-0238">DNA-binding</keyword>
<organism evidence="6 7">
    <name type="scientific">Nitrincola iocasae</name>
    <dbReference type="NCBI Taxonomy" id="2614693"/>
    <lineage>
        <taxon>Bacteria</taxon>
        <taxon>Pseudomonadati</taxon>
        <taxon>Pseudomonadota</taxon>
        <taxon>Gammaproteobacteria</taxon>
        <taxon>Oceanospirillales</taxon>
        <taxon>Oceanospirillaceae</taxon>
        <taxon>Nitrincola</taxon>
    </lineage>
</organism>
<dbReference type="PRINTS" id="PR00039">
    <property type="entry name" value="HTHLYSR"/>
</dbReference>
<feature type="domain" description="HTH lysR-type" evidence="5">
    <location>
        <begin position="1"/>
        <end position="50"/>
    </location>
</feature>
<evidence type="ECO:0000313" key="7">
    <source>
        <dbReference type="Proteomes" id="UP000325606"/>
    </source>
</evidence>
<dbReference type="GO" id="GO:0005829">
    <property type="term" value="C:cytosol"/>
    <property type="evidence" value="ECO:0007669"/>
    <property type="project" value="TreeGrafter"/>
</dbReference>
<dbReference type="Gene3D" id="3.40.190.10">
    <property type="entry name" value="Periplasmic binding protein-like II"/>
    <property type="match status" value="2"/>
</dbReference>
<dbReference type="GO" id="GO:0003700">
    <property type="term" value="F:DNA-binding transcription factor activity"/>
    <property type="evidence" value="ECO:0007669"/>
    <property type="project" value="InterPro"/>
</dbReference>
<dbReference type="InterPro" id="IPR050950">
    <property type="entry name" value="HTH-type_LysR_regulators"/>
</dbReference>
<dbReference type="PANTHER" id="PTHR30419">
    <property type="entry name" value="HTH-TYPE TRANSCRIPTIONAL REGULATOR YBHD"/>
    <property type="match status" value="1"/>
</dbReference>
<dbReference type="SUPFAM" id="SSF46785">
    <property type="entry name" value="Winged helix' DNA-binding domain"/>
    <property type="match status" value="1"/>
</dbReference>
<protein>
    <submittedName>
        <fullName evidence="6">LysR family transcriptional regulator</fullName>
    </submittedName>
</protein>
<dbReference type="Proteomes" id="UP000325606">
    <property type="component" value="Chromosome"/>
</dbReference>
<proteinExistence type="inferred from homology"/>
<accession>A0A5J6LJI5</accession>
<dbReference type="EMBL" id="CP044222">
    <property type="protein sequence ID" value="QEW08462.1"/>
    <property type="molecule type" value="Genomic_DNA"/>
</dbReference>
<dbReference type="SUPFAM" id="SSF53850">
    <property type="entry name" value="Periplasmic binding protein-like II"/>
    <property type="match status" value="1"/>
</dbReference>
<evidence type="ECO:0000256" key="3">
    <source>
        <dbReference type="ARBA" id="ARBA00023125"/>
    </source>
</evidence>
<dbReference type="Gene3D" id="1.10.10.10">
    <property type="entry name" value="Winged helix-like DNA-binding domain superfamily/Winged helix DNA-binding domain"/>
    <property type="match status" value="1"/>
</dbReference>
<dbReference type="InterPro" id="IPR036388">
    <property type="entry name" value="WH-like_DNA-bd_sf"/>
</dbReference>
<dbReference type="KEGG" id="nik:F5I99_02060"/>
<name>A0A5J6LJI5_9GAMM</name>
<evidence type="ECO:0000256" key="2">
    <source>
        <dbReference type="ARBA" id="ARBA00023015"/>
    </source>
</evidence>
<keyword evidence="2" id="KW-0805">Transcription regulation</keyword>